<dbReference type="KEGG" id="shi:Shel_19640"/>
<dbReference type="EMBL" id="CP001684">
    <property type="protein sequence ID" value="ACV22978.1"/>
    <property type="molecule type" value="Genomic_DNA"/>
</dbReference>
<dbReference type="PANTHER" id="PTHR30005:SF13">
    <property type="entry name" value="EXOPOLYPHOSPHATASE 2"/>
    <property type="match status" value="1"/>
</dbReference>
<sequence>MRVAAIDIGTVTSRLYIADVTSEGISPIVRRSVITNLGLGVDATGVLMQESIDRTVAQVAEYKREIDAVGGVDRLVALATSASRDAENSADFVGKLGELGVTLTVIPGEREAALAFLGAANEFRGEDVLVVDSGGGSTEVIFGRAEAEGGLVPETRIYARHSFNIGCRRITERFLHSDPPSPEEMDAARAWAKEGMADFFAQGLPCQRVIAVAGTATSVVSVRDEMVPYDSSRVHKATVTRADLDDVASRLCALPLEERRKMPGLQPQRAAVMPAGVGVLQVVMDLAGVDSMTISESDLLQGIVLDAARA</sequence>
<dbReference type="Gene3D" id="3.30.420.150">
    <property type="entry name" value="Exopolyphosphatase. Domain 2"/>
    <property type="match status" value="1"/>
</dbReference>
<dbReference type="InterPro" id="IPR003695">
    <property type="entry name" value="Ppx_GppA_N"/>
</dbReference>
<dbReference type="STRING" id="471855.Shel_19640"/>
<dbReference type="InterPro" id="IPR050273">
    <property type="entry name" value="GppA/Ppx_hydrolase"/>
</dbReference>
<evidence type="ECO:0000259" key="1">
    <source>
        <dbReference type="Pfam" id="PF02541"/>
    </source>
</evidence>
<dbReference type="Gene3D" id="3.30.420.40">
    <property type="match status" value="1"/>
</dbReference>
<accession>C7N7U3</accession>
<dbReference type="Proteomes" id="UP000002026">
    <property type="component" value="Chromosome"/>
</dbReference>
<keyword evidence="3" id="KW-1185">Reference proteome</keyword>
<organism evidence="2 3">
    <name type="scientific">Slackia heliotrinireducens (strain ATCC 29202 / DSM 20476 / NCTC 11029 / RHS 1)</name>
    <name type="common">Peptococcus heliotrinreducens</name>
    <dbReference type="NCBI Taxonomy" id="471855"/>
    <lineage>
        <taxon>Bacteria</taxon>
        <taxon>Bacillati</taxon>
        <taxon>Actinomycetota</taxon>
        <taxon>Coriobacteriia</taxon>
        <taxon>Eggerthellales</taxon>
        <taxon>Eggerthellaceae</taxon>
        <taxon>Slackia</taxon>
    </lineage>
</organism>
<dbReference type="PANTHER" id="PTHR30005">
    <property type="entry name" value="EXOPOLYPHOSPHATASE"/>
    <property type="match status" value="1"/>
</dbReference>
<gene>
    <name evidence="2" type="ordered locus">Shel_19640</name>
</gene>
<dbReference type="SUPFAM" id="SSF53067">
    <property type="entry name" value="Actin-like ATPase domain"/>
    <property type="match status" value="2"/>
</dbReference>
<protein>
    <submittedName>
        <fullName evidence="2">Exopolyphosphatase</fullName>
    </submittedName>
</protein>
<dbReference type="eggNOG" id="COG0248">
    <property type="taxonomic scope" value="Bacteria"/>
</dbReference>
<dbReference type="HOGENOM" id="CLU_025908_1_2_11"/>
<dbReference type="CDD" id="cd24054">
    <property type="entry name" value="ASKHA_NBD_AaPPX-GppA_MtPPX2-like"/>
    <property type="match status" value="1"/>
</dbReference>
<dbReference type="InterPro" id="IPR043129">
    <property type="entry name" value="ATPase_NBD"/>
</dbReference>
<dbReference type="AlphaFoldDB" id="C7N7U3"/>
<dbReference type="RefSeq" id="WP_012799080.1">
    <property type="nucleotide sequence ID" value="NC_013165.1"/>
</dbReference>
<dbReference type="GO" id="GO:0016462">
    <property type="term" value="F:pyrophosphatase activity"/>
    <property type="evidence" value="ECO:0007669"/>
    <property type="project" value="TreeGrafter"/>
</dbReference>
<reference evidence="2 3" key="1">
    <citation type="journal article" date="2009" name="Stand. Genomic Sci.">
        <title>Complete genome sequence of Slackia heliotrinireducens type strain (RHS 1).</title>
        <authorList>
            <person name="Pukall R."/>
            <person name="Lapidus A."/>
            <person name="Nolan M."/>
            <person name="Copeland A."/>
            <person name="Glavina Del Rio T."/>
            <person name="Lucas S."/>
            <person name="Chen F."/>
            <person name="Tice H."/>
            <person name="Cheng J.F."/>
            <person name="Chertkov O."/>
            <person name="Bruce D."/>
            <person name="Goodwin L."/>
            <person name="Kuske C."/>
            <person name="Brettin T."/>
            <person name="Detter J.C."/>
            <person name="Han C."/>
            <person name="Pitluck S."/>
            <person name="Pati A."/>
            <person name="Mavrommatis K."/>
            <person name="Ivanova N."/>
            <person name="Ovchinnikova G."/>
            <person name="Chen A."/>
            <person name="Palaniappan K."/>
            <person name="Schneider S."/>
            <person name="Rohde M."/>
            <person name="Chain P."/>
            <person name="D'haeseleer P."/>
            <person name="Goker M."/>
            <person name="Bristow J."/>
            <person name="Eisen J.A."/>
            <person name="Markowitz V."/>
            <person name="Kyrpides N.C."/>
            <person name="Klenk H.P."/>
            <person name="Hugenholtz P."/>
        </authorList>
    </citation>
    <scope>NUCLEOTIDE SEQUENCE [LARGE SCALE GENOMIC DNA]</scope>
    <source>
        <strain evidence="3">ATCC 29202 / DSM 20476 / NCTC 11029 / RHS 1</strain>
    </source>
</reference>
<name>C7N7U3_SLAHD</name>
<evidence type="ECO:0000313" key="2">
    <source>
        <dbReference type="EMBL" id="ACV22978.1"/>
    </source>
</evidence>
<dbReference type="Pfam" id="PF02541">
    <property type="entry name" value="Ppx-GppA"/>
    <property type="match status" value="1"/>
</dbReference>
<evidence type="ECO:0000313" key="3">
    <source>
        <dbReference type="Proteomes" id="UP000002026"/>
    </source>
</evidence>
<feature type="domain" description="Ppx/GppA phosphatase N-terminal" evidence="1">
    <location>
        <begin position="17"/>
        <end position="307"/>
    </location>
</feature>
<proteinExistence type="predicted"/>